<dbReference type="AlphaFoldDB" id="A0A849BT71"/>
<feature type="region of interest" description="Disordered" evidence="1">
    <location>
        <begin position="31"/>
        <end position="54"/>
    </location>
</feature>
<evidence type="ECO:0000313" key="4">
    <source>
        <dbReference type="Proteomes" id="UP000542973"/>
    </source>
</evidence>
<protein>
    <submittedName>
        <fullName evidence="2">Uncharacterized protein</fullName>
    </submittedName>
</protein>
<dbReference type="Proteomes" id="UP000542973">
    <property type="component" value="Unassembled WGS sequence"/>
</dbReference>
<sequence>MDGIFLIVLFGFAGLGAALLRLCVALTPRAPANAGQHGPADDTPPRGATPGRGQ</sequence>
<name>A0A849BT71_9BURK</name>
<evidence type="ECO:0000256" key="1">
    <source>
        <dbReference type="SAM" id="MobiDB-lite"/>
    </source>
</evidence>
<reference evidence="2 4" key="1">
    <citation type="submission" date="2020-05" db="EMBL/GenBank/DDBJ databases">
        <title>MicrobeNet Type strains.</title>
        <authorList>
            <person name="Nicholson A.C."/>
        </authorList>
    </citation>
    <scope>NUCLEOTIDE SEQUENCE [LARGE SCALE GENOMIC DNA]</scope>
    <source>
        <strain evidence="2 4">ATCC 700815</strain>
    </source>
</reference>
<dbReference type="Proteomes" id="UP001056648">
    <property type="component" value="Chromosome 2"/>
</dbReference>
<proteinExistence type="predicted"/>
<evidence type="ECO:0000313" key="2">
    <source>
        <dbReference type="EMBL" id="NNH13709.1"/>
    </source>
</evidence>
<dbReference type="RefSeq" id="WP_170265975.1">
    <property type="nucleotide sequence ID" value="NZ_BAAAEB010000018.1"/>
</dbReference>
<evidence type="ECO:0000313" key="3">
    <source>
        <dbReference type="EMBL" id="USE79753.1"/>
    </source>
</evidence>
<dbReference type="EMBL" id="CP098736">
    <property type="protein sequence ID" value="USE79753.1"/>
    <property type="molecule type" value="Genomic_DNA"/>
</dbReference>
<gene>
    <name evidence="2" type="ORF">HLB16_22920</name>
    <name evidence="3" type="ORF">NDR89_24610</name>
</gene>
<accession>A0A849BT71</accession>
<dbReference type="EMBL" id="JABEMD010000057">
    <property type="protein sequence ID" value="NNH13709.1"/>
    <property type="molecule type" value="Genomic_DNA"/>
</dbReference>
<keyword evidence="5" id="KW-1185">Reference proteome</keyword>
<evidence type="ECO:0000313" key="5">
    <source>
        <dbReference type="Proteomes" id="UP001056648"/>
    </source>
</evidence>
<organism evidence="2 4">
    <name type="scientific">Cupriavidus gilardii</name>
    <dbReference type="NCBI Taxonomy" id="82541"/>
    <lineage>
        <taxon>Bacteria</taxon>
        <taxon>Pseudomonadati</taxon>
        <taxon>Pseudomonadota</taxon>
        <taxon>Betaproteobacteria</taxon>
        <taxon>Burkholderiales</taxon>
        <taxon>Burkholderiaceae</taxon>
        <taxon>Cupriavidus</taxon>
    </lineage>
</organism>
<reference evidence="3" key="2">
    <citation type="submission" date="2022-06" db="EMBL/GenBank/DDBJ databases">
        <title>Complete genome sequence and characterization of Cupriavidus gilardii QJ1 isolated from contaminating cells.</title>
        <authorList>
            <person name="Qi J."/>
        </authorList>
    </citation>
    <scope>NUCLEOTIDE SEQUENCE</scope>
    <source>
        <strain evidence="3">QJ1</strain>
    </source>
</reference>